<comment type="subcellular location">
    <subcellularLocation>
        <location evidence="1">Cell membrane</location>
        <topology evidence="1">Multi-pass membrane protein</topology>
    </subcellularLocation>
</comment>
<evidence type="ECO:0000256" key="5">
    <source>
        <dbReference type="ARBA" id="ARBA00022692"/>
    </source>
</evidence>
<evidence type="ECO:0000313" key="13">
    <source>
        <dbReference type="Proteomes" id="UP000007635"/>
    </source>
</evidence>
<reference evidence="12" key="3">
    <citation type="submission" date="2025-09" db="UniProtKB">
        <authorList>
            <consortium name="Ensembl"/>
        </authorList>
    </citation>
    <scope>IDENTIFICATION</scope>
</reference>
<feature type="transmembrane region" description="Helical" evidence="11">
    <location>
        <begin position="12"/>
        <end position="31"/>
    </location>
</feature>
<evidence type="ECO:0000256" key="7">
    <source>
        <dbReference type="ARBA" id="ARBA00022989"/>
    </source>
</evidence>
<evidence type="ECO:0000256" key="10">
    <source>
        <dbReference type="ARBA" id="ARBA00023303"/>
    </source>
</evidence>
<keyword evidence="10" id="KW-0407">Ion channel</keyword>
<dbReference type="GO" id="GO:0005886">
    <property type="term" value="C:plasma membrane"/>
    <property type="evidence" value="ECO:0007669"/>
    <property type="project" value="UniProtKB-SubCell"/>
</dbReference>
<evidence type="ECO:0000256" key="8">
    <source>
        <dbReference type="ARBA" id="ARBA00023065"/>
    </source>
</evidence>
<reference evidence="12" key="2">
    <citation type="submission" date="2025-08" db="UniProtKB">
        <authorList>
            <consortium name="Ensembl"/>
        </authorList>
    </citation>
    <scope>IDENTIFICATION</scope>
</reference>
<evidence type="ECO:0000256" key="9">
    <source>
        <dbReference type="ARBA" id="ARBA00023136"/>
    </source>
</evidence>
<evidence type="ECO:0000256" key="3">
    <source>
        <dbReference type="ARBA" id="ARBA00022448"/>
    </source>
</evidence>
<reference evidence="12 13" key="1">
    <citation type="journal article" date="2021" name="G3 (Bethesda)">
        <title>Improved contiguity of the threespine stickleback genome using long-read sequencing.</title>
        <authorList>
            <person name="Nath S."/>
            <person name="Shaw D.E."/>
            <person name="White M.A."/>
        </authorList>
    </citation>
    <scope>NUCLEOTIDE SEQUENCE [LARGE SCALE GENOMIC DNA]</scope>
    <source>
        <strain evidence="12 13">Lake Benthic</strain>
    </source>
</reference>
<dbReference type="GO" id="GO:0015252">
    <property type="term" value="F:proton channel activity"/>
    <property type="evidence" value="ECO:0007669"/>
    <property type="project" value="InterPro"/>
</dbReference>
<dbReference type="PANTHER" id="PTHR21522">
    <property type="entry name" value="PROTON CHANNEL OTOP"/>
    <property type="match status" value="1"/>
</dbReference>
<evidence type="ECO:0000256" key="6">
    <source>
        <dbReference type="ARBA" id="ARBA00022781"/>
    </source>
</evidence>
<organism evidence="12 13">
    <name type="scientific">Gasterosteus aculeatus aculeatus</name>
    <name type="common">three-spined stickleback</name>
    <dbReference type="NCBI Taxonomy" id="481459"/>
    <lineage>
        <taxon>Eukaryota</taxon>
        <taxon>Metazoa</taxon>
        <taxon>Chordata</taxon>
        <taxon>Craniata</taxon>
        <taxon>Vertebrata</taxon>
        <taxon>Euteleostomi</taxon>
        <taxon>Actinopterygii</taxon>
        <taxon>Neopterygii</taxon>
        <taxon>Teleostei</taxon>
        <taxon>Neoteleostei</taxon>
        <taxon>Acanthomorphata</taxon>
        <taxon>Eupercaria</taxon>
        <taxon>Perciformes</taxon>
        <taxon>Cottioidei</taxon>
        <taxon>Gasterosteales</taxon>
        <taxon>Gasterosteidae</taxon>
        <taxon>Gasterosteus</taxon>
    </lineage>
</organism>
<dbReference type="GeneTree" id="ENSGT00940000156691"/>
<keyword evidence="5 11" id="KW-0812">Transmembrane</keyword>
<keyword evidence="8" id="KW-0406">Ion transport</keyword>
<dbReference type="Ensembl" id="ENSGACT00000033919.1">
    <property type="protein sequence ID" value="ENSGACP00000071480.1"/>
    <property type="gene ID" value="ENSGACG00000010948.2"/>
</dbReference>
<keyword evidence="4" id="KW-1003">Cell membrane</keyword>
<keyword evidence="13" id="KW-1185">Reference proteome</keyword>
<keyword evidence="6" id="KW-0375">Hydrogen ion transport</keyword>
<evidence type="ECO:0000256" key="4">
    <source>
        <dbReference type="ARBA" id="ARBA00022475"/>
    </source>
</evidence>
<name>A0AAQ4S876_GASAC</name>
<dbReference type="PANTHER" id="PTHR21522:SF35">
    <property type="entry name" value="PROTON CHANNEL OTOP2"/>
    <property type="match status" value="1"/>
</dbReference>
<accession>A0AAQ4S876</accession>
<protein>
    <submittedName>
        <fullName evidence="12">Otopetrin 2</fullName>
    </submittedName>
</protein>
<keyword evidence="7 11" id="KW-1133">Transmembrane helix</keyword>
<keyword evidence="3" id="KW-0813">Transport</keyword>
<dbReference type="AlphaFoldDB" id="A0AAQ4S876"/>
<dbReference type="PROSITE" id="PS51257">
    <property type="entry name" value="PROKAR_LIPOPROTEIN"/>
    <property type="match status" value="1"/>
</dbReference>
<dbReference type="Proteomes" id="UP000007635">
    <property type="component" value="Chromosome XI"/>
</dbReference>
<keyword evidence="9 11" id="KW-0472">Membrane</keyword>
<sequence>MKERGRNKGWMVSGIICMNVLILGCALVSGSANDEVNIGSTDLQIFLIVLLLLTSVWMVYYLVHTVRKENAVDFKDGHAGPIWLRGKSICLIF</sequence>
<dbReference type="InterPro" id="IPR004878">
    <property type="entry name" value="Otopetrin"/>
</dbReference>
<proteinExistence type="inferred from homology"/>
<evidence type="ECO:0000256" key="1">
    <source>
        <dbReference type="ARBA" id="ARBA00004651"/>
    </source>
</evidence>
<evidence type="ECO:0000256" key="2">
    <source>
        <dbReference type="ARBA" id="ARBA00006513"/>
    </source>
</evidence>
<feature type="transmembrane region" description="Helical" evidence="11">
    <location>
        <begin position="43"/>
        <end position="63"/>
    </location>
</feature>
<evidence type="ECO:0000313" key="12">
    <source>
        <dbReference type="Ensembl" id="ENSGACP00000071480.1"/>
    </source>
</evidence>
<evidence type="ECO:0000256" key="11">
    <source>
        <dbReference type="SAM" id="Phobius"/>
    </source>
</evidence>
<comment type="similarity">
    <text evidence="2">Belongs to the otopetrin family.</text>
</comment>